<keyword evidence="3" id="KW-0067">ATP-binding</keyword>
<dbReference type="Gene3D" id="1.10.510.10">
    <property type="entry name" value="Transferase(Phosphotransferase) domain 1"/>
    <property type="match status" value="1"/>
</dbReference>
<accession>A0ABP0EMA1</accession>
<evidence type="ECO:0000256" key="3">
    <source>
        <dbReference type="ARBA" id="ARBA00022840"/>
    </source>
</evidence>
<keyword evidence="2" id="KW-0547">Nucleotide-binding</keyword>
<evidence type="ECO:0000256" key="1">
    <source>
        <dbReference type="ARBA" id="ARBA00006485"/>
    </source>
</evidence>
<evidence type="ECO:0000313" key="6">
    <source>
        <dbReference type="Proteomes" id="UP001497600"/>
    </source>
</evidence>
<dbReference type="GO" id="GO:0016301">
    <property type="term" value="F:kinase activity"/>
    <property type="evidence" value="ECO:0007669"/>
    <property type="project" value="UniProtKB-KW"/>
</dbReference>
<keyword evidence="5" id="KW-0418">Kinase</keyword>
<keyword evidence="6" id="KW-1185">Reference proteome</keyword>
<dbReference type="Proteomes" id="UP001497600">
    <property type="component" value="Chromosome H"/>
</dbReference>
<keyword evidence="5" id="KW-0808">Transferase</keyword>
<dbReference type="InterPro" id="IPR000719">
    <property type="entry name" value="Prot_kinase_dom"/>
</dbReference>
<dbReference type="PROSITE" id="PS50011">
    <property type="entry name" value="PROTEIN_KINASE_DOM"/>
    <property type="match status" value="1"/>
</dbReference>
<comment type="similarity">
    <text evidence="1">Belongs to the protein kinase superfamily. CMGC Ser/Thr protein kinase family. CDC2/CDKX subfamily.</text>
</comment>
<sequence length="333" mass="38503">MEKNKRYIDRTRVYSGPISQVYSAKDQASGKLVALKIVDVDFVVKPHNIKREIEFLQHQRDTENKGILKYLDSYAFGDDKILVTEFYQINLNQLIEKNVKSSIKYNWNDPSKNQTILRNKFPIDSIGKIFYSLCKTLSYLHDECNIIHRDIKPSNIYFKNEESLDQPILGDFGIIYQLDSPPMDEPLQDKYTDVCTGVYKPPELCLGLTDYGPKIDIWSLGIVISKLYSNDGLECLFDANNRGDLALIDSIFRHFGTPSTTDNSSIELYWPEMKGKSSFEAFEFIPNKRMSAKEMLPRCPENILEVWNNMMIYESSNRSSANDLKVKLEPYCM</sequence>
<evidence type="ECO:0000256" key="2">
    <source>
        <dbReference type="ARBA" id="ARBA00022741"/>
    </source>
</evidence>
<gene>
    <name evidence="5" type="primary">CDC28</name>
    <name evidence="5" type="ORF">CAAN4_H13652</name>
</gene>
<evidence type="ECO:0000259" key="4">
    <source>
        <dbReference type="PROSITE" id="PS50011"/>
    </source>
</evidence>
<dbReference type="InterPro" id="IPR011009">
    <property type="entry name" value="Kinase-like_dom_sf"/>
</dbReference>
<feature type="domain" description="Protein kinase" evidence="4">
    <location>
        <begin position="7"/>
        <end position="332"/>
    </location>
</feature>
<dbReference type="PROSITE" id="PS00108">
    <property type="entry name" value="PROTEIN_KINASE_ST"/>
    <property type="match status" value="1"/>
</dbReference>
<evidence type="ECO:0000313" key="5">
    <source>
        <dbReference type="EMBL" id="CAK7921392.1"/>
    </source>
</evidence>
<dbReference type="Pfam" id="PF00069">
    <property type="entry name" value="Pkinase"/>
    <property type="match status" value="1"/>
</dbReference>
<dbReference type="SUPFAM" id="SSF56112">
    <property type="entry name" value="Protein kinase-like (PK-like)"/>
    <property type="match status" value="1"/>
</dbReference>
<dbReference type="Gene3D" id="3.30.200.20">
    <property type="entry name" value="Phosphorylase Kinase, domain 1"/>
    <property type="match status" value="1"/>
</dbReference>
<dbReference type="PANTHER" id="PTHR24056">
    <property type="entry name" value="CELL DIVISION PROTEIN KINASE"/>
    <property type="match status" value="1"/>
</dbReference>
<organism evidence="5 6">
    <name type="scientific">[Candida] anglica</name>
    <dbReference type="NCBI Taxonomy" id="148631"/>
    <lineage>
        <taxon>Eukaryota</taxon>
        <taxon>Fungi</taxon>
        <taxon>Dikarya</taxon>
        <taxon>Ascomycota</taxon>
        <taxon>Saccharomycotina</taxon>
        <taxon>Pichiomycetes</taxon>
        <taxon>Debaryomycetaceae</taxon>
        <taxon>Kurtzmaniella</taxon>
    </lineage>
</organism>
<dbReference type="InterPro" id="IPR008271">
    <property type="entry name" value="Ser/Thr_kinase_AS"/>
</dbReference>
<dbReference type="InterPro" id="IPR050108">
    <property type="entry name" value="CDK"/>
</dbReference>
<reference evidence="5 6" key="1">
    <citation type="submission" date="2024-01" db="EMBL/GenBank/DDBJ databases">
        <authorList>
            <consortium name="Genoscope - CEA"/>
            <person name="William W."/>
        </authorList>
    </citation>
    <scope>NUCLEOTIDE SEQUENCE [LARGE SCALE GENOMIC DNA]</scope>
    <source>
        <strain evidence="5 6">29B2s-10</strain>
    </source>
</reference>
<protein>
    <submittedName>
        <fullName evidence="5">Cyclin-dependent kinase 1</fullName>
    </submittedName>
</protein>
<name>A0ABP0EMA1_9ASCO</name>
<dbReference type="EMBL" id="OZ004260">
    <property type="protein sequence ID" value="CAK7921392.1"/>
    <property type="molecule type" value="Genomic_DNA"/>
</dbReference>
<dbReference type="SMART" id="SM00220">
    <property type="entry name" value="S_TKc"/>
    <property type="match status" value="1"/>
</dbReference>
<proteinExistence type="inferred from homology"/>